<feature type="repeat" description="WD" evidence="8">
    <location>
        <begin position="589"/>
        <end position="621"/>
    </location>
</feature>
<dbReference type="SUPFAM" id="SSF50978">
    <property type="entry name" value="WD40 repeat-like"/>
    <property type="match status" value="2"/>
</dbReference>
<dbReference type="STRING" id="7868.ENSCMIP00000018061"/>
<comment type="similarity">
    <text evidence="2 9">Belongs to the WD repeat coronin family.</text>
</comment>
<dbReference type="Ensembl" id="ENSCMIT00000018404.1">
    <property type="protein sequence ID" value="ENSCMIP00000018061.1"/>
    <property type="gene ID" value="ENSCMIG00000008384.1"/>
</dbReference>
<keyword evidence="13" id="KW-1185">Reference proteome</keyword>
<keyword evidence="5 9" id="KW-0677">Repeat</keyword>
<evidence type="ECO:0000256" key="6">
    <source>
        <dbReference type="ARBA" id="ARBA00023203"/>
    </source>
</evidence>
<dbReference type="GO" id="GO:0003779">
    <property type="term" value="F:actin binding"/>
    <property type="evidence" value="ECO:0007669"/>
    <property type="project" value="UniProtKB-KW"/>
</dbReference>
<evidence type="ECO:0000256" key="10">
    <source>
        <dbReference type="SAM" id="MobiDB-lite"/>
    </source>
</evidence>
<reference evidence="12" key="4">
    <citation type="submission" date="2025-08" db="UniProtKB">
        <authorList>
            <consortium name="Ensembl"/>
        </authorList>
    </citation>
    <scope>IDENTIFICATION</scope>
</reference>
<dbReference type="SMART" id="SM01167">
    <property type="entry name" value="DUF1900"/>
    <property type="match status" value="2"/>
</dbReference>
<dbReference type="InterPro" id="IPR015505">
    <property type="entry name" value="Coronin"/>
</dbReference>
<protein>
    <recommendedName>
        <fullName evidence="9">Coronin</fullName>
    </recommendedName>
</protein>
<dbReference type="FunFam" id="2.130.10.10:FF:000076">
    <property type="entry name" value="Coronin"/>
    <property type="match status" value="1"/>
</dbReference>
<dbReference type="GO" id="GO:0005737">
    <property type="term" value="C:cytoplasm"/>
    <property type="evidence" value="ECO:0007669"/>
    <property type="project" value="UniProtKB-SubCell"/>
</dbReference>
<dbReference type="PANTHER" id="PTHR10856">
    <property type="entry name" value="CORONIN"/>
    <property type="match status" value="1"/>
</dbReference>
<evidence type="ECO:0000256" key="8">
    <source>
        <dbReference type="PROSITE-ProRule" id="PRU00221"/>
    </source>
</evidence>
<feature type="compositionally biased region" description="Low complexity" evidence="10">
    <location>
        <begin position="383"/>
        <end position="407"/>
    </location>
</feature>
<comment type="function">
    <text evidence="7">F-actin regulator involved in anterograde Golgi to endosome transport: upon ubiquitination via 'Lys-33'-linked ubiquitin chains by the BCR(KLHL20) E3 ubiquitin ligase complex, interacts with EPS15 and localizes to the trans-Golgi network, where it promotes actin polymerization, thereby facilitating post-Golgi trafficking. May play a role in the maintenance of the Golgi apparatus morphology.</text>
</comment>
<evidence type="ECO:0000256" key="5">
    <source>
        <dbReference type="ARBA" id="ARBA00022737"/>
    </source>
</evidence>
<dbReference type="InterPro" id="IPR001680">
    <property type="entry name" value="WD40_rpt"/>
</dbReference>
<dbReference type="GeneTree" id="ENSGT00940000156606"/>
<dbReference type="PROSITE" id="PS50082">
    <property type="entry name" value="WD_REPEATS_2"/>
    <property type="match status" value="2"/>
</dbReference>
<reference evidence="13" key="1">
    <citation type="journal article" date="2006" name="Science">
        <title>Ancient noncoding elements conserved in the human genome.</title>
        <authorList>
            <person name="Venkatesh B."/>
            <person name="Kirkness E.F."/>
            <person name="Loh Y.H."/>
            <person name="Halpern A.L."/>
            <person name="Lee A.P."/>
            <person name="Johnson J."/>
            <person name="Dandona N."/>
            <person name="Viswanathan L.D."/>
            <person name="Tay A."/>
            <person name="Venter J.C."/>
            <person name="Strausberg R.L."/>
            <person name="Brenner S."/>
        </authorList>
    </citation>
    <scope>NUCLEOTIDE SEQUENCE [LARGE SCALE GENOMIC DNA]</scope>
</reference>
<organism evidence="12 13">
    <name type="scientific">Callorhinchus milii</name>
    <name type="common">Ghost shark</name>
    <dbReference type="NCBI Taxonomy" id="7868"/>
    <lineage>
        <taxon>Eukaryota</taxon>
        <taxon>Metazoa</taxon>
        <taxon>Chordata</taxon>
        <taxon>Craniata</taxon>
        <taxon>Vertebrata</taxon>
        <taxon>Chondrichthyes</taxon>
        <taxon>Holocephali</taxon>
        <taxon>Chimaeriformes</taxon>
        <taxon>Callorhinchidae</taxon>
        <taxon>Callorhinchus</taxon>
    </lineage>
</organism>
<feature type="region of interest" description="Disordered" evidence="10">
    <location>
        <begin position="383"/>
        <end position="413"/>
    </location>
</feature>
<comment type="subcellular location">
    <subcellularLocation>
        <location evidence="1">Cytoplasm</location>
    </subcellularLocation>
</comment>
<keyword evidence="4 8" id="KW-0853">WD repeat</keyword>
<dbReference type="Proteomes" id="UP000314986">
    <property type="component" value="Unassembled WGS sequence"/>
</dbReference>
<gene>
    <name evidence="12" type="primary">LOC103178750</name>
</gene>
<dbReference type="SMART" id="SM00320">
    <property type="entry name" value="WD40"/>
    <property type="match status" value="5"/>
</dbReference>
<evidence type="ECO:0000256" key="1">
    <source>
        <dbReference type="ARBA" id="ARBA00004496"/>
    </source>
</evidence>
<reference evidence="13" key="3">
    <citation type="journal article" date="2014" name="Nature">
        <title>Elephant shark genome provides unique insights into gnathostome evolution.</title>
        <authorList>
            <consortium name="International Elephant Shark Genome Sequencing Consortium"/>
            <person name="Venkatesh B."/>
            <person name="Lee A.P."/>
            <person name="Ravi V."/>
            <person name="Maurya A.K."/>
            <person name="Lian M.M."/>
            <person name="Swann J.B."/>
            <person name="Ohta Y."/>
            <person name="Flajnik M.F."/>
            <person name="Sutoh Y."/>
            <person name="Kasahara M."/>
            <person name="Hoon S."/>
            <person name="Gangu V."/>
            <person name="Roy S.W."/>
            <person name="Irimia M."/>
            <person name="Korzh V."/>
            <person name="Kondrychyn I."/>
            <person name="Lim Z.W."/>
            <person name="Tay B.H."/>
            <person name="Tohari S."/>
            <person name="Kong K.W."/>
            <person name="Ho S."/>
            <person name="Lorente-Galdos B."/>
            <person name="Quilez J."/>
            <person name="Marques-Bonet T."/>
            <person name="Raney B.J."/>
            <person name="Ingham P.W."/>
            <person name="Tay A."/>
            <person name="Hillier L.W."/>
            <person name="Minx P."/>
            <person name="Boehm T."/>
            <person name="Wilson R.K."/>
            <person name="Brenner S."/>
            <person name="Warren W.C."/>
        </authorList>
    </citation>
    <scope>NUCLEOTIDE SEQUENCE [LARGE SCALE GENOMIC DNA]</scope>
</reference>
<dbReference type="Gene3D" id="2.130.10.10">
    <property type="entry name" value="YVTN repeat-like/Quinoprotein amine dehydrogenase"/>
    <property type="match status" value="2"/>
</dbReference>
<dbReference type="PROSITE" id="PS50294">
    <property type="entry name" value="WD_REPEATS_REGION"/>
    <property type="match status" value="2"/>
</dbReference>
<dbReference type="Pfam" id="PF08953">
    <property type="entry name" value="DUF1899"/>
    <property type="match status" value="1"/>
</dbReference>
<feature type="domain" description="DUF1899" evidence="11">
    <location>
        <begin position="422"/>
        <end position="487"/>
    </location>
</feature>
<evidence type="ECO:0000313" key="12">
    <source>
        <dbReference type="Ensembl" id="ENSCMIP00000018061.1"/>
    </source>
</evidence>
<proteinExistence type="inferred from homology"/>
<evidence type="ECO:0000256" key="4">
    <source>
        <dbReference type="ARBA" id="ARBA00022574"/>
    </source>
</evidence>
<accession>A0A4W3HPM5</accession>
<evidence type="ECO:0000256" key="3">
    <source>
        <dbReference type="ARBA" id="ARBA00022490"/>
    </source>
</evidence>
<dbReference type="PANTHER" id="PTHR10856:SF20">
    <property type="entry name" value="CORONIN-7"/>
    <property type="match status" value="1"/>
</dbReference>
<reference evidence="13" key="2">
    <citation type="journal article" date="2007" name="PLoS Biol.">
        <title>Survey sequencing and comparative analysis of the elephant shark (Callorhinchus milii) genome.</title>
        <authorList>
            <person name="Venkatesh B."/>
            <person name="Kirkness E.F."/>
            <person name="Loh Y.H."/>
            <person name="Halpern A.L."/>
            <person name="Lee A.P."/>
            <person name="Johnson J."/>
            <person name="Dandona N."/>
            <person name="Viswanathan L.D."/>
            <person name="Tay A."/>
            <person name="Venter J.C."/>
            <person name="Strausberg R.L."/>
            <person name="Brenner S."/>
        </authorList>
    </citation>
    <scope>NUCLEOTIDE SEQUENCE [LARGE SCALE GENOMIC DNA]</scope>
</reference>
<dbReference type="InterPro" id="IPR019775">
    <property type="entry name" value="WD40_repeat_CS"/>
</dbReference>
<dbReference type="InterPro" id="IPR036322">
    <property type="entry name" value="WD40_repeat_dom_sf"/>
</dbReference>
<keyword evidence="6" id="KW-0009">Actin-binding</keyword>
<evidence type="ECO:0000256" key="9">
    <source>
        <dbReference type="RuleBase" id="RU280818"/>
    </source>
</evidence>
<evidence type="ECO:0000256" key="7">
    <source>
        <dbReference type="ARBA" id="ARBA00024838"/>
    </source>
</evidence>
<dbReference type="AlphaFoldDB" id="A0A4W3HPM5"/>
<dbReference type="InterPro" id="IPR015943">
    <property type="entry name" value="WD40/YVTN_repeat-like_dom_sf"/>
</dbReference>
<evidence type="ECO:0000313" key="13">
    <source>
        <dbReference type="Proteomes" id="UP000314986"/>
    </source>
</evidence>
<dbReference type="Pfam" id="PF16300">
    <property type="entry name" value="WD40_4"/>
    <property type="match status" value="2"/>
</dbReference>
<feature type="repeat" description="WD" evidence="8">
    <location>
        <begin position="546"/>
        <end position="588"/>
    </location>
</feature>
<dbReference type="InParanoid" id="A0A4W3HPM5"/>
<name>A0A4W3HPM5_CALMI</name>
<dbReference type="GO" id="GO:0030036">
    <property type="term" value="P:actin cytoskeleton organization"/>
    <property type="evidence" value="ECO:0007669"/>
    <property type="project" value="UniProtKB-ARBA"/>
</dbReference>
<evidence type="ECO:0000256" key="2">
    <source>
        <dbReference type="ARBA" id="ARBA00009482"/>
    </source>
</evidence>
<evidence type="ECO:0000259" key="11">
    <source>
        <dbReference type="SMART" id="SM01166"/>
    </source>
</evidence>
<dbReference type="SMART" id="SM01166">
    <property type="entry name" value="DUF1899"/>
    <property type="match status" value="1"/>
</dbReference>
<dbReference type="PROSITE" id="PS00678">
    <property type="entry name" value="WD_REPEATS_1"/>
    <property type="match status" value="1"/>
</dbReference>
<sequence length="957" mass="105602">ANRRRVSWFSAPAPSCSNHIKSSSTLIAFSTSNPVTILGKPPCFVLFPQNVLLHLDQKHNYFISLVTDAVTDFDFCPFDDWLLATCSADETVKLWRFSGSSAKSEAVVTLGPEAVRIECVLFHPAADGVLTTGAGNTAKVWDLTRQKAFVALEDHGDQIQSLCWKQDGSLLGSSCKVSAAMKGRKSVWGRTDWVFPTLTMHLCLFQLREREVKLWDTRKFTSSISTLTLDSAQGVLMPLFDADTGLLILSGKVRSLSACAFTADGDFVILPVNQCLMEAKSKGAALVPKLILDVMACEVLRVLQLTENCIIPVTYTVPRKEFHEDLFPDTVGAIPAMAAQDWWSGSNKEVRLKSASITQCGCERLCMSVCSVTLCVCGCLQSNQSPSSSPLTSPSMTSLSSTSGKSSGFVTSPQSQKSLHSLFGSSSKFRHVQGLVSHRDTHITNLKGLNLTIPGECDGFCVNRERAAIPLSISGGQIAVLELSKHGRLPDGAIPTIQNTAAVVDMSWDPFDCSRLAVAGEDAKIRVWRIPDGGLTEIISKPETVLPGHPEKIYSIKFHPLAADILASSSHDMTVKIWNLDTGKMVIELKGHKDQIFSLCWSPNGQFLSTVCRDGKIRIYDPRRSVSPLQEGPGPERNRGARILWVCGGQYLLVSGFNSLSERQVYLYKAEALSAGVVATASLDMAPSTLIPFYDEDTRTVFLTGKGDTKVCIFEIQTENPHFLECSTFCSADLHKGFGFLPKTECNVREVEFARAWRLSHSSLEMVLFSVPRVKKEFFQDDIFPETSVWWKFALSASAWLSGSNQQHQKISLQPSNMTPVSAAPKEAPVRKYPTSAFYLEEKTDDQKKEELLSAMVAKLGNLDDPLPQDAFEGVDEEEWVSKVSASQVQHQGWLTKQNLSNLCLKESTLPVSTVSPGSLFHRFTIRSLKWCLCRFVLNFLPFNRRLCPPVLLYWTS</sequence>
<keyword evidence="3" id="KW-0963">Cytoplasm</keyword>
<dbReference type="Pfam" id="PF00400">
    <property type="entry name" value="WD40"/>
    <property type="match status" value="3"/>
</dbReference>
<reference evidence="12" key="5">
    <citation type="submission" date="2025-09" db="UniProtKB">
        <authorList>
            <consortium name="Ensembl"/>
        </authorList>
    </citation>
    <scope>IDENTIFICATION</scope>
</reference>
<dbReference type="InterPro" id="IPR015048">
    <property type="entry name" value="DUF1899"/>
</dbReference>